<dbReference type="Gene3D" id="3.30.420.540">
    <property type="match status" value="1"/>
</dbReference>
<dbReference type="PANTHER" id="PTHR11782">
    <property type="entry name" value="ADENOSINE/GUANOSINE DIPHOSPHATASE"/>
    <property type="match status" value="1"/>
</dbReference>
<dbReference type="Gene3D" id="3.30.420.40">
    <property type="match status" value="1"/>
</dbReference>
<keyword evidence="2 5" id="KW-0378">Hydrolase</keyword>
<dbReference type="GO" id="GO:0046036">
    <property type="term" value="P:CTP metabolic process"/>
    <property type="evidence" value="ECO:0007669"/>
    <property type="project" value="TreeGrafter"/>
</dbReference>
<evidence type="ECO:0000256" key="7">
    <source>
        <dbReference type="SAM" id="Phobius"/>
    </source>
</evidence>
<evidence type="ECO:0000313" key="9">
    <source>
        <dbReference type="Proteomes" id="UP000193920"/>
    </source>
</evidence>
<accession>A0A1Y2FA08</accession>
<proteinExistence type="inferred from homology"/>
<dbReference type="GO" id="GO:0006256">
    <property type="term" value="P:UDP catabolic process"/>
    <property type="evidence" value="ECO:0007669"/>
    <property type="project" value="TreeGrafter"/>
</dbReference>
<dbReference type="Pfam" id="PF01150">
    <property type="entry name" value="GDA1_CD39"/>
    <property type="match status" value="2"/>
</dbReference>
<dbReference type="GO" id="GO:0004382">
    <property type="term" value="F:GDP phosphatase activity"/>
    <property type="evidence" value="ECO:0007669"/>
    <property type="project" value="TreeGrafter"/>
</dbReference>
<evidence type="ECO:0000256" key="5">
    <source>
        <dbReference type="RuleBase" id="RU003833"/>
    </source>
</evidence>
<reference evidence="8 9" key="1">
    <citation type="submission" date="2016-08" db="EMBL/GenBank/DDBJ databases">
        <title>A Parts List for Fungal Cellulosomes Revealed by Comparative Genomics.</title>
        <authorList>
            <consortium name="DOE Joint Genome Institute"/>
            <person name="Haitjema C.H."/>
            <person name="Gilmore S.P."/>
            <person name="Henske J.K."/>
            <person name="Solomon K.V."/>
            <person name="De Groot R."/>
            <person name="Kuo A."/>
            <person name="Mondo S.J."/>
            <person name="Salamov A.A."/>
            <person name="Labutti K."/>
            <person name="Zhao Z."/>
            <person name="Chiniquy J."/>
            <person name="Barry K."/>
            <person name="Brewer H.M."/>
            <person name="Purvine S.O."/>
            <person name="Wright A.T."/>
            <person name="Boxma B."/>
            <person name="Van Alen T."/>
            <person name="Hackstein J.H."/>
            <person name="Baker S.E."/>
            <person name="Grigoriev I.V."/>
            <person name="O'Malley M.A."/>
        </authorList>
    </citation>
    <scope>NUCLEOTIDE SEQUENCE [LARGE SCALE GENOMIC DNA]</scope>
    <source>
        <strain evidence="8 9">G1</strain>
    </source>
</reference>
<dbReference type="EMBL" id="MCOG01000013">
    <property type="protein sequence ID" value="ORY80166.1"/>
    <property type="molecule type" value="Genomic_DNA"/>
</dbReference>
<organism evidence="8 9">
    <name type="scientific">Neocallimastix californiae</name>
    <dbReference type="NCBI Taxonomy" id="1754190"/>
    <lineage>
        <taxon>Eukaryota</taxon>
        <taxon>Fungi</taxon>
        <taxon>Fungi incertae sedis</taxon>
        <taxon>Chytridiomycota</taxon>
        <taxon>Chytridiomycota incertae sedis</taxon>
        <taxon>Neocallimastigomycetes</taxon>
        <taxon>Neocallimastigales</taxon>
        <taxon>Neocallimastigaceae</taxon>
        <taxon>Neocallimastix</taxon>
    </lineage>
</organism>
<feature type="region of interest" description="Disordered" evidence="6">
    <location>
        <begin position="355"/>
        <end position="410"/>
    </location>
</feature>
<feature type="binding site" evidence="4">
    <location>
        <begin position="253"/>
        <end position="257"/>
    </location>
    <ligand>
        <name>ATP</name>
        <dbReference type="ChEBI" id="CHEBI:30616"/>
    </ligand>
</feature>
<keyword evidence="7" id="KW-1133">Transmembrane helix</keyword>
<keyword evidence="4" id="KW-0547">Nucleotide-binding</keyword>
<gene>
    <name evidence="8" type="ORF">LY90DRAFT_697988</name>
</gene>
<dbReference type="OrthoDB" id="6372431at2759"/>
<evidence type="ECO:0000256" key="6">
    <source>
        <dbReference type="SAM" id="MobiDB-lite"/>
    </source>
</evidence>
<keyword evidence="7" id="KW-0812">Transmembrane</keyword>
<dbReference type="STRING" id="1754190.A0A1Y2FA08"/>
<dbReference type="Proteomes" id="UP000193920">
    <property type="component" value="Unassembled WGS sequence"/>
</dbReference>
<keyword evidence="9" id="KW-1185">Reference proteome</keyword>
<feature type="active site" description="Proton acceptor" evidence="3">
    <location>
        <position position="214"/>
    </location>
</feature>
<evidence type="ECO:0000256" key="4">
    <source>
        <dbReference type="PIRSR" id="PIRSR600407-2"/>
    </source>
</evidence>
<evidence type="ECO:0000256" key="1">
    <source>
        <dbReference type="ARBA" id="ARBA00009283"/>
    </source>
</evidence>
<feature type="transmembrane region" description="Helical" evidence="7">
    <location>
        <begin position="34"/>
        <end position="53"/>
    </location>
</feature>
<evidence type="ECO:0000313" key="8">
    <source>
        <dbReference type="EMBL" id="ORY80166.1"/>
    </source>
</evidence>
<feature type="compositionally biased region" description="Basic and acidic residues" evidence="6">
    <location>
        <begin position="383"/>
        <end position="395"/>
    </location>
</feature>
<name>A0A1Y2FA08_9FUNG</name>
<evidence type="ECO:0008006" key="10">
    <source>
        <dbReference type="Google" id="ProtNLM"/>
    </source>
</evidence>
<keyword evidence="4" id="KW-0067">ATP-binding</keyword>
<feature type="compositionally biased region" description="Acidic residues" evidence="6">
    <location>
        <begin position="399"/>
        <end position="410"/>
    </location>
</feature>
<dbReference type="GO" id="GO:0045134">
    <property type="term" value="F:UDP phosphatase activity"/>
    <property type="evidence" value="ECO:0007669"/>
    <property type="project" value="TreeGrafter"/>
</dbReference>
<dbReference type="GO" id="GO:0005524">
    <property type="term" value="F:ATP binding"/>
    <property type="evidence" value="ECO:0007669"/>
    <property type="project" value="UniProtKB-KW"/>
</dbReference>
<dbReference type="PANTHER" id="PTHR11782:SF121">
    <property type="entry name" value="NUCLEOSIDE-DIPHOSPHATASE MIG-23"/>
    <property type="match status" value="1"/>
</dbReference>
<dbReference type="GO" id="GO:0016020">
    <property type="term" value="C:membrane"/>
    <property type="evidence" value="ECO:0007669"/>
    <property type="project" value="TreeGrafter"/>
</dbReference>
<dbReference type="GO" id="GO:0017111">
    <property type="term" value="F:ribonucleoside triphosphate phosphatase activity"/>
    <property type="evidence" value="ECO:0007669"/>
    <property type="project" value="TreeGrafter"/>
</dbReference>
<evidence type="ECO:0000256" key="3">
    <source>
        <dbReference type="PIRSR" id="PIRSR600407-1"/>
    </source>
</evidence>
<dbReference type="AlphaFoldDB" id="A0A1Y2FA08"/>
<sequence>MKQISIIQKSRSFFKHCKLYFDYWVLKGSNQKKITILLVLIIISVINGTLAFYKYRESDYFEKVELLDNSEKIGINLEITVDTNYLQTALFQYNLTFNQLDGVNDDGLPLIERGLREGDGWQYKINRGISTFQDTPTEVGPKHIKLLMDPILDIIPEEKIKSTPIYIYATAGMRLLPEDKRNAILSEACSYLKKNYDFLVDCSKQILNISGEEEGLYGWLGLNYLKNGFSSSINSQNNNNNILSSYGVLDMGGASTQIAYDVSQFIKGSLKNEENVISTNLHKINGQETTYNVYSTTFLGFGMNETRRRYIETLIKKGINYVLKNFDLQKNNKKYFYIDNIDNIKIIKRTNAKSPLPDQYPKKLNSEASSKSPLPPTSSNSNKETKPMSNEDHTKIIFNDEENIKDDNKDDDAIENVDKKIIKEDGLSGEFNIKLDTDTSDKYYELIIDDPCIPINAKQNEYKPIDMMALGKEYDISDWRIDIKGTGNLKQCLTDIYPLLNKTEPCEKEPCLFNGVHSPVTDFSKMPFFGISEYWYTSEDVNGLGGVYNYNQFYDAADEFCKTNWNILDANYKNGEYPLIYDEYLLLLSCFRRAWIMTVLHEGVGISKNPKFNKREIINAGSIYNTENSEIFDENIILNGNNNNNNNNNNNKRSNTAYNNNNNNNNNTIRREEEKLVPFTSISQYNGYEVSWTLGVILNYICSTISESLDYIEYGNSKKFTFIVFFLGLTSLLSLIIVITLIIYYKYGNHRLQYTEILPLYDDNSGNKLNRYREIISLDNITSNAPKIKPSENFNTLRPYPKFNNHITSDLPFRVNSDLQQYISGDGTPNGLKRVNSFTVMKKNHEYI</sequence>
<dbReference type="GO" id="GO:0005794">
    <property type="term" value="C:Golgi apparatus"/>
    <property type="evidence" value="ECO:0007669"/>
    <property type="project" value="TreeGrafter"/>
</dbReference>
<keyword evidence="7" id="KW-0472">Membrane</keyword>
<feature type="compositionally biased region" description="Polar residues" evidence="6">
    <location>
        <begin position="366"/>
        <end position="382"/>
    </location>
</feature>
<comment type="caution">
    <text evidence="8">The sequence shown here is derived from an EMBL/GenBank/DDBJ whole genome shotgun (WGS) entry which is preliminary data.</text>
</comment>
<comment type="similarity">
    <text evidence="1 5">Belongs to the GDA1/CD39 NTPase family.</text>
</comment>
<evidence type="ECO:0000256" key="2">
    <source>
        <dbReference type="ARBA" id="ARBA00022801"/>
    </source>
</evidence>
<dbReference type="PROSITE" id="PS01238">
    <property type="entry name" value="GDA1_CD39_NTPASE"/>
    <property type="match status" value="1"/>
</dbReference>
<protein>
    <recommendedName>
        <fullName evidence="10">Nucleoside phosphatase GDA1/CD39</fullName>
    </recommendedName>
</protein>
<dbReference type="InterPro" id="IPR000407">
    <property type="entry name" value="GDA1_CD39_NTPase"/>
</dbReference>
<feature type="transmembrane region" description="Helical" evidence="7">
    <location>
        <begin position="720"/>
        <end position="745"/>
    </location>
</feature>
<dbReference type="Gene3D" id="3.30.420.150">
    <property type="entry name" value="Exopolyphosphatase. Domain 2"/>
    <property type="match status" value="1"/>
</dbReference>